<dbReference type="Gene3D" id="1.10.10.10">
    <property type="entry name" value="Winged helix-like DNA-binding domain superfamily/Winged helix DNA-binding domain"/>
    <property type="match status" value="1"/>
</dbReference>
<evidence type="ECO:0008006" key="5">
    <source>
        <dbReference type="Google" id="ProtNLM"/>
    </source>
</evidence>
<gene>
    <name evidence="2" type="ORF">G5B36_05785</name>
    <name evidence="1" type="ORF">L0N08_10800</name>
</gene>
<reference evidence="1" key="3">
    <citation type="submission" date="2022-01" db="EMBL/GenBank/DDBJ databases">
        <title>Collection of gut derived symbiotic bacterial strains cultured from healthy donors.</title>
        <authorList>
            <person name="Lin H."/>
            <person name="Kohout C."/>
            <person name="Waligurski E."/>
            <person name="Pamer E.G."/>
        </authorList>
    </citation>
    <scope>NUCLEOTIDE SEQUENCE</scope>
    <source>
        <strain evidence="1">DFI.6.55</strain>
    </source>
</reference>
<reference evidence="2" key="2">
    <citation type="submission" date="2020-02" db="EMBL/GenBank/DDBJ databases">
        <authorList>
            <person name="Littmann E."/>
            <person name="Sorbara M."/>
        </authorList>
    </citation>
    <scope>NUCLEOTIDE SEQUENCE</scope>
    <source>
        <strain evidence="2">MSK.1.17</strain>
    </source>
</reference>
<dbReference type="EMBL" id="JAKNGE010000011">
    <property type="protein sequence ID" value="MCG4745901.1"/>
    <property type="molecule type" value="Genomic_DNA"/>
</dbReference>
<dbReference type="AlphaFoldDB" id="A0AAW5BXA4"/>
<evidence type="ECO:0000313" key="3">
    <source>
        <dbReference type="Proteomes" id="UP000669239"/>
    </source>
</evidence>
<dbReference type="InterPro" id="IPR016032">
    <property type="entry name" value="Sig_transdc_resp-reg_C-effctor"/>
</dbReference>
<protein>
    <recommendedName>
        <fullName evidence="5">Helix-turn-helix domain-containing protein</fullName>
    </recommendedName>
</protein>
<dbReference type="SUPFAM" id="SSF46894">
    <property type="entry name" value="C-terminal effector domain of the bipartite response regulators"/>
    <property type="match status" value="1"/>
</dbReference>
<organism evidence="1 4">
    <name type="scientific">Enterocloster aldenensis</name>
    <dbReference type="NCBI Taxonomy" id="358742"/>
    <lineage>
        <taxon>Bacteria</taxon>
        <taxon>Bacillati</taxon>
        <taxon>Bacillota</taxon>
        <taxon>Clostridia</taxon>
        <taxon>Lachnospirales</taxon>
        <taxon>Lachnospiraceae</taxon>
        <taxon>Enterocloster</taxon>
    </lineage>
</organism>
<dbReference type="EMBL" id="JAAITT010000006">
    <property type="protein sequence ID" value="NSJ48208.1"/>
    <property type="molecule type" value="Genomic_DNA"/>
</dbReference>
<dbReference type="Proteomes" id="UP001299608">
    <property type="component" value="Unassembled WGS sequence"/>
</dbReference>
<keyword evidence="3" id="KW-1185">Reference proteome</keyword>
<evidence type="ECO:0000313" key="1">
    <source>
        <dbReference type="EMBL" id="MCG4745901.1"/>
    </source>
</evidence>
<proteinExistence type="predicted"/>
<dbReference type="GO" id="GO:0006355">
    <property type="term" value="P:regulation of DNA-templated transcription"/>
    <property type="evidence" value="ECO:0007669"/>
    <property type="project" value="InterPro"/>
</dbReference>
<sequence>MSADSRIFIQTFSGFDLFVDNQVVYFSSKKSKELLALLVSKRGGSVPLSEIAYILYSDTPERTAKNNIRVIGYRLRQILREHGCEGLLIHRPGVYSVNTELFTCDYYEFMKENRMYITAYTGKYMPDYLWASEAVPYLNVVYESYNKKHPLLENESDSCSGMLGNSLPT</sequence>
<dbReference type="RefSeq" id="WP_165641690.1">
    <property type="nucleotide sequence ID" value="NZ_JAAITT010000006.1"/>
</dbReference>
<dbReference type="InterPro" id="IPR051677">
    <property type="entry name" value="AfsR-DnrI-RedD_regulator"/>
</dbReference>
<dbReference type="Proteomes" id="UP000669239">
    <property type="component" value="Unassembled WGS sequence"/>
</dbReference>
<dbReference type="GO" id="GO:0003677">
    <property type="term" value="F:DNA binding"/>
    <property type="evidence" value="ECO:0007669"/>
    <property type="project" value="InterPro"/>
</dbReference>
<name>A0AAW5BXA4_9FIRM</name>
<accession>A0AAW5BXA4</accession>
<comment type="caution">
    <text evidence="1">The sequence shown here is derived from an EMBL/GenBank/DDBJ whole genome shotgun (WGS) entry which is preliminary data.</text>
</comment>
<reference evidence="2 3" key="1">
    <citation type="journal article" date="2020" name="Cell Host Microbe">
        <title>Functional and Genomic Variation between Human-Derived Isolates of Lachnospiraceae Reveals Inter- and Intra-Species Diversity.</title>
        <authorList>
            <person name="Sorbara M.T."/>
            <person name="Littmann E.R."/>
            <person name="Fontana E."/>
            <person name="Moody T.U."/>
            <person name="Kohout C.E."/>
            <person name="Gjonbalaj M."/>
            <person name="Eaton V."/>
            <person name="Seok R."/>
            <person name="Leiner I.M."/>
            <person name="Pamer E.G."/>
        </authorList>
    </citation>
    <scope>NUCLEOTIDE SEQUENCE [LARGE SCALE GENOMIC DNA]</scope>
    <source>
        <strain evidence="2 3">MSK.1.17</strain>
    </source>
</reference>
<dbReference type="InterPro" id="IPR036388">
    <property type="entry name" value="WH-like_DNA-bd_sf"/>
</dbReference>
<dbReference type="PANTHER" id="PTHR35807">
    <property type="entry name" value="TRANSCRIPTIONAL REGULATOR REDD-RELATED"/>
    <property type="match status" value="1"/>
</dbReference>
<evidence type="ECO:0000313" key="4">
    <source>
        <dbReference type="Proteomes" id="UP001299608"/>
    </source>
</evidence>
<evidence type="ECO:0000313" key="2">
    <source>
        <dbReference type="EMBL" id="NSJ48208.1"/>
    </source>
</evidence>